<dbReference type="EMBL" id="FZPD01000001">
    <property type="protein sequence ID" value="SNS59897.1"/>
    <property type="molecule type" value="Genomic_DNA"/>
</dbReference>
<evidence type="ECO:0000313" key="2">
    <source>
        <dbReference type="EMBL" id="SNS59897.1"/>
    </source>
</evidence>
<feature type="chain" id="PRO_5013235252" description="DUF3108 domain-containing protein" evidence="1">
    <location>
        <begin position="19"/>
        <end position="253"/>
    </location>
</feature>
<sequence>MIVALFTAFLFAGLQSQAQNKSYPFKPGEKLTYNMKFGWFNIGEAVLWLDPEFHYPNKKPHYKIQFTVTTASWFKVFSKLSFCMESLIEVNDLKPLRSDRDMEGRNKIDIRHDYFTYADSISIKAYIEDLDEWRYHRFPQGNVPIRDALSTYMWLRSRDRSQFSDEIEMRTFFTNDLYEFVMLPGKKTTHRYEDRKVGALEFGLVFPEGEFFDEGKTGLVILSDDRNRYPLRMEIDMTVGSFVFELDKVEYID</sequence>
<gene>
    <name evidence="2" type="ORF">SAMN05421640_0815</name>
</gene>
<evidence type="ECO:0000256" key="1">
    <source>
        <dbReference type="SAM" id="SignalP"/>
    </source>
</evidence>
<dbReference type="Pfam" id="PF11306">
    <property type="entry name" value="DUF3108"/>
    <property type="match status" value="1"/>
</dbReference>
<dbReference type="InterPro" id="IPR021457">
    <property type="entry name" value="DUF3108"/>
</dbReference>
<name>A0A239FSF1_EKHLU</name>
<accession>A0A239FSF1</accession>
<feature type="signal peptide" evidence="1">
    <location>
        <begin position="1"/>
        <end position="18"/>
    </location>
</feature>
<keyword evidence="1" id="KW-0732">Signal</keyword>
<evidence type="ECO:0008006" key="4">
    <source>
        <dbReference type="Google" id="ProtNLM"/>
    </source>
</evidence>
<proteinExistence type="predicted"/>
<evidence type="ECO:0000313" key="3">
    <source>
        <dbReference type="Proteomes" id="UP000198393"/>
    </source>
</evidence>
<reference evidence="2 3" key="1">
    <citation type="submission" date="2017-06" db="EMBL/GenBank/DDBJ databases">
        <authorList>
            <person name="Kim H.J."/>
            <person name="Triplett B.A."/>
        </authorList>
    </citation>
    <scope>NUCLEOTIDE SEQUENCE [LARGE SCALE GENOMIC DNA]</scope>
    <source>
        <strain evidence="2 3">DSM 19307</strain>
    </source>
</reference>
<keyword evidence="3" id="KW-1185">Reference proteome</keyword>
<dbReference type="AlphaFoldDB" id="A0A239FSF1"/>
<organism evidence="2 3">
    <name type="scientific">Ekhidna lutea</name>
    <dbReference type="NCBI Taxonomy" id="447679"/>
    <lineage>
        <taxon>Bacteria</taxon>
        <taxon>Pseudomonadati</taxon>
        <taxon>Bacteroidota</taxon>
        <taxon>Cytophagia</taxon>
        <taxon>Cytophagales</taxon>
        <taxon>Reichenbachiellaceae</taxon>
        <taxon>Ekhidna</taxon>
    </lineage>
</organism>
<dbReference type="Proteomes" id="UP000198393">
    <property type="component" value="Unassembled WGS sequence"/>
</dbReference>
<protein>
    <recommendedName>
        <fullName evidence="4">DUF3108 domain-containing protein</fullName>
    </recommendedName>
</protein>